<dbReference type="PANTHER" id="PTHR30435:SF12">
    <property type="entry name" value="FLAGELLAR BASAL BODY ROD PROTEIN FLGB"/>
    <property type="match status" value="1"/>
</dbReference>
<dbReference type="PANTHER" id="PTHR30435">
    <property type="entry name" value="FLAGELLAR PROTEIN"/>
    <property type="match status" value="1"/>
</dbReference>
<dbReference type="OrthoDB" id="9792068at2"/>
<evidence type="ECO:0000313" key="9">
    <source>
        <dbReference type="Proteomes" id="UP000247416"/>
    </source>
</evidence>
<evidence type="ECO:0000256" key="4">
    <source>
        <dbReference type="ARBA" id="ARBA00023143"/>
    </source>
</evidence>
<dbReference type="InterPro" id="IPR001444">
    <property type="entry name" value="Flag_bb_rod_N"/>
</dbReference>
<keyword evidence="8" id="KW-0282">Flagellum</keyword>
<feature type="domain" description="Flagellar basal body rod protein N-terminal" evidence="7">
    <location>
        <begin position="12"/>
        <end position="38"/>
    </location>
</feature>
<sequence length="131" mass="14549">MNLFGGTISSLEKGLNYASLKNKTIAQNIANVDTPNYKAKNVNFEQMLSDAKEASTISAKRTDARHYDFQIQQSTPGVYSYDNFNYRSNGNGVDMDAEQASLAENTIYYNALVERVSSKFNTLNTVIKGGR</sequence>
<dbReference type="InterPro" id="IPR006300">
    <property type="entry name" value="FlgB"/>
</dbReference>
<comment type="subcellular location">
    <subcellularLocation>
        <location evidence="1 6">Bacterial flagellum basal body</location>
    </subcellularLocation>
</comment>
<comment type="subunit">
    <text evidence="6">The basal body constitutes a major portion of the flagellar organelle and consists of a number of rings mounted on a central rod.</text>
</comment>
<comment type="caution">
    <text evidence="8">The sequence shown here is derived from an EMBL/GenBank/DDBJ whole genome shotgun (WGS) entry which is preliminary data.</text>
</comment>
<evidence type="ECO:0000256" key="5">
    <source>
        <dbReference type="ARBA" id="ARBA00024934"/>
    </source>
</evidence>
<dbReference type="AlphaFoldDB" id="A0A318TTD8"/>
<dbReference type="Pfam" id="PF00460">
    <property type="entry name" value="Flg_bb_rod"/>
    <property type="match status" value="1"/>
</dbReference>
<organism evidence="8 9">
    <name type="scientific">Ureibacillus chungkukjangi</name>
    <dbReference type="NCBI Taxonomy" id="1202712"/>
    <lineage>
        <taxon>Bacteria</taxon>
        <taxon>Bacillati</taxon>
        <taxon>Bacillota</taxon>
        <taxon>Bacilli</taxon>
        <taxon>Bacillales</taxon>
        <taxon>Caryophanaceae</taxon>
        <taxon>Ureibacillus</taxon>
    </lineage>
</organism>
<evidence type="ECO:0000256" key="1">
    <source>
        <dbReference type="ARBA" id="ARBA00004117"/>
    </source>
</evidence>
<dbReference type="RefSeq" id="WP_107933993.1">
    <property type="nucleotide sequence ID" value="NZ_CP085009.1"/>
</dbReference>
<evidence type="ECO:0000256" key="2">
    <source>
        <dbReference type="ARBA" id="ARBA00009677"/>
    </source>
</evidence>
<dbReference type="GO" id="GO:0030694">
    <property type="term" value="C:bacterial-type flagellum basal body, rod"/>
    <property type="evidence" value="ECO:0007669"/>
    <property type="project" value="InterPro"/>
</dbReference>
<dbReference type="NCBIfam" id="TIGR01396">
    <property type="entry name" value="FlgB"/>
    <property type="match status" value="1"/>
</dbReference>
<gene>
    <name evidence="8" type="ORF">BJ095_106115</name>
</gene>
<comment type="similarity">
    <text evidence="2 6">Belongs to the flagella basal body rod proteins family.</text>
</comment>
<reference evidence="8 9" key="1">
    <citation type="submission" date="2018-06" db="EMBL/GenBank/DDBJ databases">
        <title>Genomic Encyclopedia of Archaeal and Bacterial Type Strains, Phase II (KMG-II): from individual species to whole genera.</title>
        <authorList>
            <person name="Goeker M."/>
        </authorList>
    </citation>
    <scope>NUCLEOTIDE SEQUENCE [LARGE SCALE GENOMIC DNA]</scope>
    <source>
        <strain evidence="8 9">KACC 16626</strain>
    </source>
</reference>
<evidence type="ECO:0000313" key="8">
    <source>
        <dbReference type="EMBL" id="PYF07100.1"/>
    </source>
</evidence>
<comment type="function">
    <text evidence="5 6">Structural component of flagellum, the bacterial motility apparatus. Part of the rod structure of flagellar basal body.</text>
</comment>
<dbReference type="Proteomes" id="UP000247416">
    <property type="component" value="Unassembled WGS sequence"/>
</dbReference>
<protein>
    <recommendedName>
        <fullName evidence="3 6">Flagellar basal body rod protein FlgB</fullName>
    </recommendedName>
</protein>
<proteinExistence type="inferred from homology"/>
<keyword evidence="4 6" id="KW-0975">Bacterial flagellum</keyword>
<dbReference type="EMBL" id="QJTJ01000006">
    <property type="protein sequence ID" value="PYF07100.1"/>
    <property type="molecule type" value="Genomic_DNA"/>
</dbReference>
<name>A0A318TTD8_9BACL</name>
<evidence type="ECO:0000256" key="6">
    <source>
        <dbReference type="PIRNR" id="PIRNR002889"/>
    </source>
</evidence>
<keyword evidence="8" id="KW-0969">Cilium</keyword>
<evidence type="ECO:0000259" key="7">
    <source>
        <dbReference type="Pfam" id="PF00460"/>
    </source>
</evidence>
<dbReference type="GO" id="GO:0071978">
    <property type="term" value="P:bacterial-type flagellum-dependent swarming motility"/>
    <property type="evidence" value="ECO:0007669"/>
    <property type="project" value="TreeGrafter"/>
</dbReference>
<evidence type="ECO:0000256" key="3">
    <source>
        <dbReference type="ARBA" id="ARBA00014376"/>
    </source>
</evidence>
<dbReference type="PIRSF" id="PIRSF002889">
    <property type="entry name" value="Rod_FlgB"/>
    <property type="match status" value="1"/>
</dbReference>
<keyword evidence="9" id="KW-1185">Reference proteome</keyword>
<accession>A0A318TTD8</accession>
<keyword evidence="8" id="KW-0966">Cell projection</keyword>